<name>A0ABQ9HWI5_9NEOP</name>
<proteinExistence type="predicted"/>
<evidence type="ECO:0000313" key="1">
    <source>
        <dbReference type="EMBL" id="KAJ8888734.1"/>
    </source>
</evidence>
<dbReference type="EMBL" id="JARBHB010000003">
    <property type="protein sequence ID" value="KAJ8888734.1"/>
    <property type="molecule type" value="Genomic_DNA"/>
</dbReference>
<keyword evidence="2" id="KW-1185">Reference proteome</keyword>
<gene>
    <name evidence="1" type="ORF">PR048_008226</name>
</gene>
<sequence>MDVIHRKRVGFACLAWKYLVEDSEGRCWVHPHVSARLLKGTFVTTFADLRNDEFKFYNYFTMSITSFDELSARLSDALKLQDTKFRLAVTPLEMLAGDLQ</sequence>
<comment type="caution">
    <text evidence="1">The sequence shown here is derived from an EMBL/GenBank/DDBJ whole genome shotgun (WGS) entry which is preliminary data.</text>
</comment>
<accession>A0ABQ9HWI5</accession>
<dbReference type="Proteomes" id="UP001159363">
    <property type="component" value="Chromosome 3"/>
</dbReference>
<evidence type="ECO:0000313" key="2">
    <source>
        <dbReference type="Proteomes" id="UP001159363"/>
    </source>
</evidence>
<organism evidence="1 2">
    <name type="scientific">Dryococelus australis</name>
    <dbReference type="NCBI Taxonomy" id="614101"/>
    <lineage>
        <taxon>Eukaryota</taxon>
        <taxon>Metazoa</taxon>
        <taxon>Ecdysozoa</taxon>
        <taxon>Arthropoda</taxon>
        <taxon>Hexapoda</taxon>
        <taxon>Insecta</taxon>
        <taxon>Pterygota</taxon>
        <taxon>Neoptera</taxon>
        <taxon>Polyneoptera</taxon>
        <taxon>Phasmatodea</taxon>
        <taxon>Verophasmatodea</taxon>
        <taxon>Anareolatae</taxon>
        <taxon>Phasmatidae</taxon>
        <taxon>Eurycanthinae</taxon>
        <taxon>Dryococelus</taxon>
    </lineage>
</organism>
<reference evidence="1 2" key="1">
    <citation type="submission" date="2023-02" db="EMBL/GenBank/DDBJ databases">
        <title>LHISI_Scaffold_Assembly.</title>
        <authorList>
            <person name="Stuart O.P."/>
            <person name="Cleave R."/>
            <person name="Magrath M.J.L."/>
            <person name="Mikheyev A.S."/>
        </authorList>
    </citation>
    <scope>NUCLEOTIDE SEQUENCE [LARGE SCALE GENOMIC DNA]</scope>
    <source>
        <strain evidence="1">Daus_M_001</strain>
        <tissue evidence="1">Leg muscle</tissue>
    </source>
</reference>
<protein>
    <submittedName>
        <fullName evidence="1">Uncharacterized protein</fullName>
    </submittedName>
</protein>